<proteinExistence type="predicted"/>
<evidence type="ECO:0000313" key="1">
    <source>
        <dbReference type="EMBL" id="JAG99761.1"/>
    </source>
</evidence>
<dbReference type="AlphaFoldDB" id="A0A0E9P668"/>
<reference evidence="1" key="1">
    <citation type="submission" date="2014-11" db="EMBL/GenBank/DDBJ databases">
        <authorList>
            <person name="Amaro Gonzalez C."/>
        </authorList>
    </citation>
    <scope>NUCLEOTIDE SEQUENCE</scope>
</reference>
<protein>
    <submittedName>
        <fullName evidence="1">Uncharacterized protein</fullName>
    </submittedName>
</protein>
<organism evidence="1">
    <name type="scientific">Anguilla anguilla</name>
    <name type="common">European freshwater eel</name>
    <name type="synonym">Muraena anguilla</name>
    <dbReference type="NCBI Taxonomy" id="7936"/>
    <lineage>
        <taxon>Eukaryota</taxon>
        <taxon>Metazoa</taxon>
        <taxon>Chordata</taxon>
        <taxon>Craniata</taxon>
        <taxon>Vertebrata</taxon>
        <taxon>Euteleostomi</taxon>
        <taxon>Actinopterygii</taxon>
        <taxon>Neopterygii</taxon>
        <taxon>Teleostei</taxon>
        <taxon>Anguilliformes</taxon>
        <taxon>Anguillidae</taxon>
        <taxon>Anguilla</taxon>
    </lineage>
</organism>
<accession>A0A0E9P668</accession>
<sequence>MHQISQKALRCLRWWVRLRAPF</sequence>
<dbReference type="EMBL" id="GBXM01108815">
    <property type="protein sequence ID" value="JAG99761.1"/>
    <property type="molecule type" value="Transcribed_RNA"/>
</dbReference>
<reference evidence="1" key="2">
    <citation type="journal article" date="2015" name="Fish Shellfish Immunol.">
        <title>Early steps in the European eel (Anguilla anguilla)-Vibrio vulnificus interaction in the gills: Role of the RtxA13 toxin.</title>
        <authorList>
            <person name="Callol A."/>
            <person name="Pajuelo D."/>
            <person name="Ebbesson L."/>
            <person name="Teles M."/>
            <person name="MacKenzie S."/>
            <person name="Amaro C."/>
        </authorList>
    </citation>
    <scope>NUCLEOTIDE SEQUENCE</scope>
</reference>
<name>A0A0E9P668_ANGAN</name>